<dbReference type="NCBIfam" id="TIGR01730">
    <property type="entry name" value="RND_mfp"/>
    <property type="match status" value="1"/>
</dbReference>
<evidence type="ECO:0000256" key="3">
    <source>
        <dbReference type="ARBA" id="ARBA00022448"/>
    </source>
</evidence>
<dbReference type="InterPro" id="IPR058792">
    <property type="entry name" value="Beta-barrel_RND_2"/>
</dbReference>
<dbReference type="InterPro" id="IPR006143">
    <property type="entry name" value="RND_pump_MFP"/>
</dbReference>
<dbReference type="Pfam" id="PF25954">
    <property type="entry name" value="Beta-barrel_RND_2"/>
    <property type="match status" value="1"/>
</dbReference>
<evidence type="ECO:0000313" key="10">
    <source>
        <dbReference type="EMBL" id="EEF58916.1"/>
    </source>
</evidence>
<dbReference type="Pfam" id="PF25967">
    <property type="entry name" value="RND-MFP_C"/>
    <property type="match status" value="1"/>
</dbReference>
<dbReference type="EMBL" id="ABOX02000035">
    <property type="protein sequence ID" value="EEF58916.1"/>
    <property type="molecule type" value="Genomic_DNA"/>
</dbReference>
<evidence type="ECO:0000259" key="6">
    <source>
        <dbReference type="Pfam" id="PF25876"/>
    </source>
</evidence>
<keyword evidence="5" id="KW-1133">Transmembrane helix</keyword>
<dbReference type="Pfam" id="PF25917">
    <property type="entry name" value="BSH_RND"/>
    <property type="match status" value="1"/>
</dbReference>
<dbReference type="PANTHER" id="PTHR30469:SF37">
    <property type="entry name" value="RAGD PROTEIN"/>
    <property type="match status" value="1"/>
</dbReference>
<evidence type="ECO:0000313" key="11">
    <source>
        <dbReference type="Proteomes" id="UP000003688"/>
    </source>
</evidence>
<dbReference type="PANTHER" id="PTHR30469">
    <property type="entry name" value="MULTIDRUG RESISTANCE PROTEIN MDTA"/>
    <property type="match status" value="1"/>
</dbReference>
<feature type="region of interest" description="Disordered" evidence="4">
    <location>
        <begin position="1"/>
        <end position="32"/>
    </location>
</feature>
<dbReference type="InterPro" id="IPR058624">
    <property type="entry name" value="MdtA-like_HH"/>
</dbReference>
<evidence type="ECO:0000259" key="9">
    <source>
        <dbReference type="Pfam" id="PF25967"/>
    </source>
</evidence>
<evidence type="ECO:0000256" key="5">
    <source>
        <dbReference type="SAM" id="Phobius"/>
    </source>
</evidence>
<comment type="similarity">
    <text evidence="2">Belongs to the membrane fusion protein (MFP) (TC 8.A.1) family.</text>
</comment>
<dbReference type="RefSeq" id="WP_007417056.1">
    <property type="nucleotide sequence ID" value="NZ_ABOX02000035.1"/>
</dbReference>
<dbReference type="GO" id="GO:1990281">
    <property type="term" value="C:efflux pump complex"/>
    <property type="evidence" value="ECO:0007669"/>
    <property type="project" value="TreeGrafter"/>
</dbReference>
<dbReference type="Gene3D" id="2.40.420.20">
    <property type="match status" value="1"/>
</dbReference>
<dbReference type="InterPro" id="IPR058627">
    <property type="entry name" value="MdtA-like_C"/>
</dbReference>
<comment type="subcellular location">
    <subcellularLocation>
        <location evidence="1">Cell envelope</location>
    </subcellularLocation>
</comment>
<accession>B9XML7</accession>
<name>B9XML7_PEDPL</name>
<dbReference type="Gene3D" id="2.40.30.170">
    <property type="match status" value="1"/>
</dbReference>
<comment type="caution">
    <text evidence="10">The sequence shown here is derived from an EMBL/GenBank/DDBJ whole genome shotgun (WGS) entry which is preliminary data.</text>
</comment>
<gene>
    <name evidence="10" type="ORF">Cflav_PD2918</name>
</gene>
<dbReference type="Pfam" id="PF25876">
    <property type="entry name" value="HH_MFP_RND"/>
    <property type="match status" value="1"/>
</dbReference>
<evidence type="ECO:0000256" key="1">
    <source>
        <dbReference type="ARBA" id="ARBA00004196"/>
    </source>
</evidence>
<feature type="domain" description="Multidrug resistance protein MdtA-like C-terminal permuted SH3" evidence="9">
    <location>
        <begin position="346"/>
        <end position="389"/>
    </location>
</feature>
<keyword evidence="5" id="KW-0472">Membrane</keyword>
<proteinExistence type="inferred from homology"/>
<keyword evidence="11" id="KW-1185">Reference proteome</keyword>
<feature type="domain" description="CusB-like beta-barrel" evidence="8">
    <location>
        <begin position="255"/>
        <end position="328"/>
    </location>
</feature>
<dbReference type="GO" id="GO:0015562">
    <property type="term" value="F:efflux transmembrane transporter activity"/>
    <property type="evidence" value="ECO:0007669"/>
    <property type="project" value="TreeGrafter"/>
</dbReference>
<evidence type="ECO:0000259" key="8">
    <source>
        <dbReference type="Pfam" id="PF25954"/>
    </source>
</evidence>
<dbReference type="Gene3D" id="2.40.50.100">
    <property type="match status" value="1"/>
</dbReference>
<evidence type="ECO:0000259" key="7">
    <source>
        <dbReference type="Pfam" id="PF25917"/>
    </source>
</evidence>
<dbReference type="AlphaFoldDB" id="B9XML7"/>
<feature type="domain" description="Multidrug resistance protein MdtA-like barrel-sandwich hybrid" evidence="7">
    <location>
        <begin position="105"/>
        <end position="238"/>
    </location>
</feature>
<organism evidence="10 11">
    <name type="scientific">Pedosphaera parvula (strain Ellin514)</name>
    <dbReference type="NCBI Taxonomy" id="320771"/>
    <lineage>
        <taxon>Bacteria</taxon>
        <taxon>Pseudomonadati</taxon>
        <taxon>Verrucomicrobiota</taxon>
        <taxon>Pedosphaerae</taxon>
        <taxon>Pedosphaerales</taxon>
        <taxon>Pedosphaeraceae</taxon>
        <taxon>Pedosphaera</taxon>
    </lineage>
</organism>
<dbReference type="Gene3D" id="1.10.287.470">
    <property type="entry name" value="Helix hairpin bin"/>
    <property type="match status" value="1"/>
</dbReference>
<evidence type="ECO:0000256" key="4">
    <source>
        <dbReference type="SAM" id="MobiDB-lite"/>
    </source>
</evidence>
<sequence length="412" mass="43316">MNSPEDSKRKADGGQPSPEQPNQPPSDAKSSAKPGLHLGLIAGAVAVLLVIGFFVGIIPHWRQAKATKSYTQELAVTTVAVVSPAPGKSAAGLMLPAEVRPWLDASIFAQVSGYLKTWLVDIGAQVKEGQLLAIINTPEVDQQLEQARAQLVLAQANLKLARITDERWQALVKKAAVSEQEAAQTSAAWAVAAANVDATAANVRRLEALKSFQRVIAPSDGTITLRNVDIGDLIVAGAGGKELFHLAQTGKLRVYVRVPEPNAPDVSPGQSAELVVSQAPGKVFPAKVITTSRAVSPVSRTLQVELEADNSEGLILPGSYGQVRLTGAKPSPRLVLPSNTILFRAQGLQVGVVGTNNTVELRQVQIGRDFGQTVEIASGVTLEDRVIINPSGSLVSGTVVRVTQAPPTPAAK</sequence>
<feature type="transmembrane region" description="Helical" evidence="5">
    <location>
        <begin position="36"/>
        <end position="58"/>
    </location>
</feature>
<keyword evidence="3" id="KW-0813">Transport</keyword>
<feature type="compositionally biased region" description="Basic and acidic residues" evidence="4">
    <location>
        <begin position="1"/>
        <end position="12"/>
    </location>
</feature>
<dbReference type="SUPFAM" id="SSF111369">
    <property type="entry name" value="HlyD-like secretion proteins"/>
    <property type="match status" value="1"/>
</dbReference>
<dbReference type="OrthoDB" id="9806939at2"/>
<reference evidence="10 11" key="1">
    <citation type="journal article" date="2011" name="J. Bacteriol.">
        <title>Genome sequence of 'Pedosphaera parvula' Ellin514, an aerobic Verrucomicrobial isolate from pasture soil.</title>
        <authorList>
            <person name="Kant R."/>
            <person name="van Passel M.W."/>
            <person name="Sangwan P."/>
            <person name="Palva A."/>
            <person name="Lucas S."/>
            <person name="Copeland A."/>
            <person name="Lapidus A."/>
            <person name="Glavina Del Rio T."/>
            <person name="Dalin E."/>
            <person name="Tice H."/>
            <person name="Bruce D."/>
            <person name="Goodwin L."/>
            <person name="Pitluck S."/>
            <person name="Chertkov O."/>
            <person name="Larimer F.W."/>
            <person name="Land M.L."/>
            <person name="Hauser L."/>
            <person name="Brettin T.S."/>
            <person name="Detter J.C."/>
            <person name="Han S."/>
            <person name="de Vos W.M."/>
            <person name="Janssen P.H."/>
            <person name="Smidt H."/>
        </authorList>
    </citation>
    <scope>NUCLEOTIDE SEQUENCE [LARGE SCALE GENOMIC DNA]</scope>
    <source>
        <strain evidence="10 11">Ellin514</strain>
    </source>
</reference>
<dbReference type="Proteomes" id="UP000003688">
    <property type="component" value="Unassembled WGS sequence"/>
</dbReference>
<feature type="domain" description="Multidrug resistance protein MdtA-like alpha-helical hairpin" evidence="6">
    <location>
        <begin position="143"/>
        <end position="203"/>
    </location>
</feature>
<keyword evidence="5" id="KW-0812">Transmembrane</keyword>
<dbReference type="STRING" id="320771.Cflav_PD2918"/>
<protein>
    <submittedName>
        <fullName evidence="10">Efflux transporter, RND family, MFP subunit</fullName>
    </submittedName>
</protein>
<evidence type="ECO:0000256" key="2">
    <source>
        <dbReference type="ARBA" id="ARBA00009477"/>
    </source>
</evidence>
<dbReference type="InterPro" id="IPR058625">
    <property type="entry name" value="MdtA-like_BSH"/>
</dbReference>